<feature type="domain" description="JmjC" evidence="3">
    <location>
        <begin position="133"/>
        <end position="297"/>
    </location>
</feature>
<evidence type="ECO:0000313" key="5">
    <source>
        <dbReference type="Proteomes" id="UP000594262"/>
    </source>
</evidence>
<dbReference type="PROSITE" id="PS51184">
    <property type="entry name" value="JMJC"/>
    <property type="match status" value="1"/>
</dbReference>
<dbReference type="PANTHER" id="PTHR12461">
    <property type="entry name" value="HYPOXIA-INDUCIBLE FACTOR 1 ALPHA INHIBITOR-RELATED"/>
    <property type="match status" value="1"/>
</dbReference>
<feature type="compositionally biased region" description="Basic and acidic residues" evidence="1">
    <location>
        <begin position="523"/>
        <end position="533"/>
    </location>
</feature>
<organism evidence="4 5">
    <name type="scientific">Clytia hemisphaerica</name>
    <dbReference type="NCBI Taxonomy" id="252671"/>
    <lineage>
        <taxon>Eukaryota</taxon>
        <taxon>Metazoa</taxon>
        <taxon>Cnidaria</taxon>
        <taxon>Hydrozoa</taxon>
        <taxon>Hydroidolina</taxon>
        <taxon>Leptothecata</taxon>
        <taxon>Obeliida</taxon>
        <taxon>Clytiidae</taxon>
        <taxon>Clytia</taxon>
    </lineage>
</organism>
<evidence type="ECO:0000256" key="1">
    <source>
        <dbReference type="SAM" id="MobiDB-lite"/>
    </source>
</evidence>
<name>A0A7M5UQE3_9CNID</name>
<dbReference type="SUPFAM" id="SSF51197">
    <property type="entry name" value="Clavaminate synthase-like"/>
    <property type="match status" value="1"/>
</dbReference>
<feature type="chain" id="PRO_5029865476" description="JmjC domain-containing protein" evidence="2">
    <location>
        <begin position="18"/>
        <end position="553"/>
    </location>
</feature>
<dbReference type="GeneID" id="136810458"/>
<dbReference type="EnsemblMetazoa" id="CLYHEMT004056.1">
    <property type="protein sequence ID" value="CLYHEMP004056.1"/>
    <property type="gene ID" value="CLYHEMG004056"/>
</dbReference>
<evidence type="ECO:0000256" key="2">
    <source>
        <dbReference type="SAM" id="SignalP"/>
    </source>
</evidence>
<feature type="region of interest" description="Disordered" evidence="1">
    <location>
        <begin position="496"/>
        <end position="553"/>
    </location>
</feature>
<evidence type="ECO:0000313" key="4">
    <source>
        <dbReference type="EnsemblMetazoa" id="CLYHEMP004056.1"/>
    </source>
</evidence>
<keyword evidence="5" id="KW-1185">Reference proteome</keyword>
<keyword evidence="2" id="KW-0732">Signal</keyword>
<dbReference type="Gene3D" id="2.60.120.650">
    <property type="entry name" value="Cupin"/>
    <property type="match status" value="1"/>
</dbReference>
<dbReference type="OrthoDB" id="415358at2759"/>
<dbReference type="RefSeq" id="XP_066923118.1">
    <property type="nucleotide sequence ID" value="XM_067067017.1"/>
</dbReference>
<dbReference type="AlphaFoldDB" id="A0A7M5UQE3"/>
<feature type="compositionally biased region" description="Basic and acidic residues" evidence="1">
    <location>
        <begin position="541"/>
        <end position="553"/>
    </location>
</feature>
<dbReference type="Proteomes" id="UP000594262">
    <property type="component" value="Unplaced"/>
</dbReference>
<dbReference type="InterPro" id="IPR041667">
    <property type="entry name" value="Cupin_8"/>
</dbReference>
<dbReference type="PANTHER" id="PTHR12461:SF27">
    <property type="entry name" value="JMJC DOMAIN-CONTAINING PROTEIN"/>
    <property type="match status" value="1"/>
</dbReference>
<feature type="signal peptide" evidence="2">
    <location>
        <begin position="1"/>
        <end position="17"/>
    </location>
</feature>
<accession>A0A7M5UQE3</accession>
<dbReference type="InterPro" id="IPR003347">
    <property type="entry name" value="JmjC_dom"/>
</dbReference>
<sequence length="553" mass="63372">MFLLFLCLTNYVCYTSSTDLPVWHMKPFGSHREPNKVDDSFVDNLIAPKDFAENYVMKRKPIVLRGVAKEWPAFNLWTDEYLSEKYGNMEMRIEGKREKQSGIPAGDVCLGRDRLKTFLSEYKSGANKYVVSELPTPMWGEVKIPSCVSCGDFLNNFVEIDVWMNSDMGKKGKGGSSIIHKDAFNTINCVVSGKKEWKLVELQYNDYMYQAWEGPMDRGYGGYSLVNSEKVDAKRFPKVGDIPNWQFTTINAGDCLYLPSQMWHQVKSYGAENRAVAFLFSQFEGHNSINTTDCGKTNPDPVTLADVDVDLQYSGTGIMSMGNFELNAIMDELKKNLVDPKKGYLTKKRVFTLIVMNHENANKIKSKLVEKAKAMYQHFLELAGGVKENMDQAFVDGLTRAQIRPCYIWLFPLEPSNTYDHEYSYFLPERLREMMNELPGENGVLLKNAFVEMYVQEGGTEKFAQEFWINLANGEDVREIHKESMNLSKALEKYEYHRKEDPENEEEDDDAVIVTPQGHKSQPKHERGGYAERTDEEGDEDAGRKEQELKDEL</sequence>
<evidence type="ECO:0000259" key="3">
    <source>
        <dbReference type="PROSITE" id="PS51184"/>
    </source>
</evidence>
<feature type="compositionally biased region" description="Acidic residues" evidence="1">
    <location>
        <begin position="502"/>
        <end position="511"/>
    </location>
</feature>
<protein>
    <recommendedName>
        <fullName evidence="3">JmjC domain-containing protein</fullName>
    </recommendedName>
</protein>
<dbReference type="Pfam" id="PF13621">
    <property type="entry name" value="Cupin_8"/>
    <property type="match status" value="1"/>
</dbReference>
<reference evidence="4" key="1">
    <citation type="submission" date="2021-01" db="UniProtKB">
        <authorList>
            <consortium name="EnsemblMetazoa"/>
        </authorList>
    </citation>
    <scope>IDENTIFICATION</scope>
</reference>
<proteinExistence type="predicted"/>